<dbReference type="AlphaFoldDB" id="A0A1G7KJ05"/>
<evidence type="ECO:0000313" key="2">
    <source>
        <dbReference type="Proteomes" id="UP000243333"/>
    </source>
</evidence>
<dbReference type="InterPro" id="IPR045865">
    <property type="entry name" value="ACT-like_dom_sf"/>
</dbReference>
<dbReference type="InterPro" id="IPR027271">
    <property type="entry name" value="Acetolactate_synth/TF_NikR_C"/>
</dbReference>
<gene>
    <name evidence="1" type="ORF">SAMN05660235_01367</name>
</gene>
<dbReference type="RefSeq" id="WP_093689370.1">
    <property type="nucleotide sequence ID" value="NZ_FNBU01000008.1"/>
</dbReference>
<name>A0A1G7KJ05_9FIRM</name>
<dbReference type="SUPFAM" id="SSF55021">
    <property type="entry name" value="ACT-like"/>
    <property type="match status" value="1"/>
</dbReference>
<evidence type="ECO:0008006" key="3">
    <source>
        <dbReference type="Google" id="ProtNLM"/>
    </source>
</evidence>
<reference evidence="2" key="1">
    <citation type="submission" date="2016-10" db="EMBL/GenBank/DDBJ databases">
        <authorList>
            <person name="Varghese N."/>
            <person name="Submissions S."/>
        </authorList>
    </citation>
    <scope>NUCLEOTIDE SEQUENCE [LARGE SCALE GENOMIC DNA]</scope>
    <source>
        <strain evidence="2">DSM 23256</strain>
    </source>
</reference>
<protein>
    <recommendedName>
        <fullName evidence="3">Iron-only hydrogenase system regulator</fullName>
    </recommendedName>
</protein>
<organism evidence="1 2">
    <name type="scientific">Sporolituus thermophilus DSM 23256</name>
    <dbReference type="NCBI Taxonomy" id="1123285"/>
    <lineage>
        <taxon>Bacteria</taxon>
        <taxon>Bacillati</taxon>
        <taxon>Bacillota</taxon>
        <taxon>Negativicutes</taxon>
        <taxon>Selenomonadales</taxon>
        <taxon>Sporomusaceae</taxon>
        <taxon>Sporolituus</taxon>
    </lineage>
</organism>
<accession>A0A1G7KJ05</accession>
<dbReference type="OrthoDB" id="1121298at2"/>
<evidence type="ECO:0000313" key="1">
    <source>
        <dbReference type="EMBL" id="SDF37071.1"/>
    </source>
</evidence>
<sequence length="87" mass="9645">MLSNCSVIMAILQENRTETAPKVQDILTRYGCYIRVRLGLHDAALEGCTNTGLILLQLCGDDVPVSELEKELTGVPHVKVKSMRLDF</sequence>
<dbReference type="Proteomes" id="UP000243333">
    <property type="component" value="Unassembled WGS sequence"/>
</dbReference>
<keyword evidence="2" id="KW-1185">Reference proteome</keyword>
<dbReference type="EMBL" id="FNBU01000008">
    <property type="protein sequence ID" value="SDF37071.1"/>
    <property type="molecule type" value="Genomic_DNA"/>
</dbReference>
<dbReference type="STRING" id="1123285.SAMN05660235_01367"/>
<proteinExistence type="predicted"/>
<dbReference type="Gene3D" id="3.30.70.1150">
    <property type="entry name" value="ACT-like. Chain A, domain 2"/>
    <property type="match status" value="1"/>
</dbReference>